<dbReference type="GO" id="GO:0080120">
    <property type="term" value="P:CAAX-box protein maturation"/>
    <property type="evidence" value="ECO:0007669"/>
    <property type="project" value="UniProtKB-ARBA"/>
</dbReference>
<dbReference type="Proteomes" id="UP000217784">
    <property type="component" value="Unassembled WGS sequence"/>
</dbReference>
<keyword evidence="2" id="KW-0812">Transmembrane</keyword>
<comment type="caution">
    <text evidence="4">The sequence shown here is derived from an EMBL/GenBank/DDBJ whole genome shotgun (WGS) entry which is preliminary data.</text>
</comment>
<feature type="repeat" description="TPR" evidence="1">
    <location>
        <begin position="46"/>
        <end position="79"/>
    </location>
</feature>
<evidence type="ECO:0000256" key="2">
    <source>
        <dbReference type="SAM" id="Phobius"/>
    </source>
</evidence>
<dbReference type="Pfam" id="PF02517">
    <property type="entry name" value="Rce1-like"/>
    <property type="match status" value="1"/>
</dbReference>
<feature type="transmembrane region" description="Helical" evidence="2">
    <location>
        <begin position="421"/>
        <end position="442"/>
    </location>
</feature>
<dbReference type="SUPFAM" id="SSF48452">
    <property type="entry name" value="TPR-like"/>
    <property type="match status" value="1"/>
</dbReference>
<dbReference type="EMBL" id="LMVM01000033">
    <property type="protein sequence ID" value="PAV03963.1"/>
    <property type="molecule type" value="Genomic_DNA"/>
</dbReference>
<reference evidence="4 5" key="1">
    <citation type="journal article" date="2017" name="BMC Genomics">
        <title>Genomic analysis of methanogenic archaea reveals a shift towards energy conservation.</title>
        <authorList>
            <person name="Gilmore S.P."/>
            <person name="Henske J.K."/>
            <person name="Sexton J.A."/>
            <person name="Solomon K.V."/>
            <person name="Seppala S."/>
            <person name="Yoo J.I."/>
            <person name="Huyett L.M."/>
            <person name="Pressman A."/>
            <person name="Cogan J.Z."/>
            <person name="Kivenson V."/>
            <person name="Peng X."/>
            <person name="Tan Y."/>
            <person name="Valentine D.L."/>
            <person name="O'Malley M.A."/>
        </authorList>
    </citation>
    <scope>NUCLEOTIDE SEQUENCE [LARGE SCALE GENOMIC DNA]</scope>
    <source>
        <strain evidence="4 5">M.o.H.</strain>
    </source>
</reference>
<protein>
    <submittedName>
        <fullName evidence="4">Abortive infection protein</fullName>
    </submittedName>
</protein>
<feature type="transmembrane region" description="Helical" evidence="2">
    <location>
        <begin position="295"/>
        <end position="316"/>
    </location>
</feature>
<dbReference type="InterPro" id="IPR011990">
    <property type="entry name" value="TPR-like_helical_dom_sf"/>
</dbReference>
<feature type="transmembrane region" description="Helical" evidence="2">
    <location>
        <begin position="336"/>
        <end position="353"/>
    </location>
</feature>
<dbReference type="InterPro" id="IPR003675">
    <property type="entry name" value="Rce1/LyrA-like_dom"/>
</dbReference>
<organism evidence="4 5">
    <name type="scientific">Methanobacterium bryantii</name>
    <dbReference type="NCBI Taxonomy" id="2161"/>
    <lineage>
        <taxon>Archaea</taxon>
        <taxon>Methanobacteriati</taxon>
        <taxon>Methanobacteriota</taxon>
        <taxon>Methanomada group</taxon>
        <taxon>Methanobacteria</taxon>
        <taxon>Methanobacteriales</taxon>
        <taxon>Methanobacteriaceae</taxon>
        <taxon>Methanobacterium</taxon>
    </lineage>
</organism>
<dbReference type="PANTHER" id="PTHR10098">
    <property type="entry name" value="RAPSYN-RELATED"/>
    <property type="match status" value="1"/>
</dbReference>
<feature type="transmembrane region" description="Helical" evidence="2">
    <location>
        <begin position="263"/>
        <end position="283"/>
    </location>
</feature>
<evidence type="ECO:0000256" key="1">
    <source>
        <dbReference type="PROSITE-ProRule" id="PRU00339"/>
    </source>
</evidence>
<feature type="transmembrane region" description="Helical" evidence="2">
    <location>
        <begin position="365"/>
        <end position="386"/>
    </location>
</feature>
<dbReference type="AlphaFoldDB" id="A0A2A2H3U3"/>
<evidence type="ECO:0000259" key="3">
    <source>
        <dbReference type="Pfam" id="PF02517"/>
    </source>
</evidence>
<feature type="transmembrane region" description="Helical" evidence="2">
    <location>
        <begin position="392"/>
        <end position="409"/>
    </location>
</feature>
<dbReference type="Pfam" id="PF13424">
    <property type="entry name" value="TPR_12"/>
    <property type="match status" value="1"/>
</dbReference>
<sequence>MDKTDAKGALELGSSFYNHGKLEEAVLYYKKALYLFEMTNDLKKEADTLLEIGDLYLELDNLEEARKHYKYALNCYSEVKDRKGEGYSLTGLGIIFEKYGDYEETRDYYEKAIRKFKKVKDFKRAGLVSNLVANTFKQQNAIEDAVIDYKCSLELFKKVKDYKREVRVKQKMTNLESMRSKVKSSKKEILALIIYFIIISIAEVLVAYNNIELGLILEFIILFALLVTSSISESYNFSNLLRAMMILPLIRILRLALPVTQANLLYLFFIISVLLFITSVTIIKVQKFNRKKVGLVLGNIPVQLIIALSGFLLGFIEYLILMPQPLIPSFTLERVLLASIVLVISTGFAEELLFRGILQKNAENVLGNIYGVIYASLLFMVFHIGWYSSLDVLFVFGVSMFYGYIFQKTRSLLGITLSHGICNSVLYLVMPFVFPSVIHYLMF</sequence>
<dbReference type="PROSITE" id="PS50005">
    <property type="entry name" value="TPR"/>
    <property type="match status" value="2"/>
</dbReference>
<dbReference type="Gene3D" id="1.25.40.10">
    <property type="entry name" value="Tetratricopeptide repeat domain"/>
    <property type="match status" value="1"/>
</dbReference>
<proteinExistence type="predicted"/>
<evidence type="ECO:0000313" key="4">
    <source>
        <dbReference type="EMBL" id="PAV03963.1"/>
    </source>
</evidence>
<dbReference type="OrthoDB" id="275779at2157"/>
<dbReference type="SMART" id="SM00028">
    <property type="entry name" value="TPR"/>
    <property type="match status" value="4"/>
</dbReference>
<dbReference type="Pfam" id="PF13181">
    <property type="entry name" value="TPR_8"/>
    <property type="match status" value="1"/>
</dbReference>
<keyword evidence="5" id="KW-1185">Reference proteome</keyword>
<evidence type="ECO:0000313" key="5">
    <source>
        <dbReference type="Proteomes" id="UP000217784"/>
    </source>
</evidence>
<keyword evidence="1" id="KW-0802">TPR repeat</keyword>
<dbReference type="RefSeq" id="WP_069583658.1">
    <property type="nucleotide sequence ID" value="NZ_LMVM01000033.1"/>
</dbReference>
<gene>
    <name evidence="4" type="ORF">ASJ80_02805</name>
</gene>
<name>A0A2A2H3U3_METBR</name>
<dbReference type="InterPro" id="IPR019734">
    <property type="entry name" value="TPR_rpt"/>
</dbReference>
<feature type="transmembrane region" description="Helical" evidence="2">
    <location>
        <begin position="189"/>
        <end position="208"/>
    </location>
</feature>
<feature type="transmembrane region" description="Helical" evidence="2">
    <location>
        <begin position="214"/>
        <end position="232"/>
    </location>
</feature>
<keyword evidence="2" id="KW-1133">Transmembrane helix</keyword>
<feature type="domain" description="CAAX prenyl protease 2/Lysostaphin resistance protein A-like" evidence="3">
    <location>
        <begin position="335"/>
        <end position="424"/>
    </location>
</feature>
<feature type="repeat" description="TPR" evidence="1">
    <location>
        <begin position="6"/>
        <end position="39"/>
    </location>
</feature>
<accession>A0A2A2H3U3</accession>
<keyword evidence="2" id="KW-0472">Membrane</keyword>
<dbReference type="GO" id="GO:0004175">
    <property type="term" value="F:endopeptidase activity"/>
    <property type="evidence" value="ECO:0007669"/>
    <property type="project" value="UniProtKB-ARBA"/>
</dbReference>